<name>A0A0E9TI12_ANGAN</name>
<organism evidence="1">
    <name type="scientific">Anguilla anguilla</name>
    <name type="common">European freshwater eel</name>
    <name type="synonym">Muraena anguilla</name>
    <dbReference type="NCBI Taxonomy" id="7936"/>
    <lineage>
        <taxon>Eukaryota</taxon>
        <taxon>Metazoa</taxon>
        <taxon>Chordata</taxon>
        <taxon>Craniata</taxon>
        <taxon>Vertebrata</taxon>
        <taxon>Euteleostomi</taxon>
        <taxon>Actinopterygii</taxon>
        <taxon>Neopterygii</taxon>
        <taxon>Teleostei</taxon>
        <taxon>Anguilliformes</taxon>
        <taxon>Anguillidae</taxon>
        <taxon>Anguilla</taxon>
    </lineage>
</organism>
<evidence type="ECO:0000313" key="1">
    <source>
        <dbReference type="EMBL" id="JAH52560.1"/>
    </source>
</evidence>
<sequence length="32" mass="3966">MMNLERRLVFDNNWKEMKETCMLTWACCLLLE</sequence>
<reference evidence="1" key="2">
    <citation type="journal article" date="2015" name="Fish Shellfish Immunol.">
        <title>Early steps in the European eel (Anguilla anguilla)-Vibrio vulnificus interaction in the gills: Role of the RtxA13 toxin.</title>
        <authorList>
            <person name="Callol A."/>
            <person name="Pajuelo D."/>
            <person name="Ebbesson L."/>
            <person name="Teles M."/>
            <person name="MacKenzie S."/>
            <person name="Amaro C."/>
        </authorList>
    </citation>
    <scope>NUCLEOTIDE SEQUENCE</scope>
</reference>
<protein>
    <submittedName>
        <fullName evidence="1">Uncharacterized protein</fullName>
    </submittedName>
</protein>
<dbReference type="EMBL" id="GBXM01025247">
    <property type="protein sequence ID" value="JAH83330.1"/>
    <property type="molecule type" value="Transcribed_RNA"/>
</dbReference>
<dbReference type="EMBL" id="GBXM01056017">
    <property type="protein sequence ID" value="JAH52560.1"/>
    <property type="molecule type" value="Transcribed_RNA"/>
</dbReference>
<reference evidence="1" key="1">
    <citation type="submission" date="2014-11" db="EMBL/GenBank/DDBJ databases">
        <authorList>
            <person name="Amaro Gonzalez C."/>
        </authorList>
    </citation>
    <scope>NUCLEOTIDE SEQUENCE</scope>
</reference>
<proteinExistence type="predicted"/>
<accession>A0A0E9TI12</accession>
<dbReference type="AlphaFoldDB" id="A0A0E9TI12"/>
<dbReference type="EMBL" id="GBXM01053159">
    <property type="protein sequence ID" value="JAH55418.1"/>
    <property type="molecule type" value="Transcribed_RNA"/>
</dbReference>